<organism evidence="2 3">
    <name type="scientific">Kingdonia uniflora</name>
    <dbReference type="NCBI Taxonomy" id="39325"/>
    <lineage>
        <taxon>Eukaryota</taxon>
        <taxon>Viridiplantae</taxon>
        <taxon>Streptophyta</taxon>
        <taxon>Embryophyta</taxon>
        <taxon>Tracheophyta</taxon>
        <taxon>Spermatophyta</taxon>
        <taxon>Magnoliopsida</taxon>
        <taxon>Ranunculales</taxon>
        <taxon>Circaeasteraceae</taxon>
        <taxon>Kingdonia</taxon>
    </lineage>
</organism>
<dbReference type="PANTHER" id="PTHR31704:SF48">
    <property type="entry name" value="L10-INTERACTING MYB DOMAIN-CONTAINING PROTEIN-LIKE"/>
    <property type="match status" value="1"/>
</dbReference>
<comment type="caution">
    <text evidence="2">The sequence shown here is derived from an EMBL/GenBank/DDBJ whole genome shotgun (WGS) entry which is preliminary data.</text>
</comment>
<dbReference type="InterPro" id="IPR024752">
    <property type="entry name" value="Myb/SANT-like_dom"/>
</dbReference>
<evidence type="ECO:0000259" key="1">
    <source>
        <dbReference type="Pfam" id="PF12776"/>
    </source>
</evidence>
<protein>
    <recommendedName>
        <fullName evidence="1">Myb/SANT-like domain-containing protein</fullName>
    </recommendedName>
</protein>
<dbReference type="EMBL" id="JACGCM010001332">
    <property type="protein sequence ID" value="KAF6156443.1"/>
    <property type="molecule type" value="Genomic_DNA"/>
</dbReference>
<dbReference type="PANTHER" id="PTHR31704">
    <property type="entry name" value="MYB/SANT-LIKE DNA-BINDING DOMAIN PROTEIN-RELATED"/>
    <property type="match status" value="1"/>
</dbReference>
<proteinExistence type="predicted"/>
<name>A0A7J7MNG6_9MAGN</name>
<evidence type="ECO:0000313" key="3">
    <source>
        <dbReference type="Proteomes" id="UP000541444"/>
    </source>
</evidence>
<dbReference type="OrthoDB" id="76215at2759"/>
<keyword evidence="3" id="KW-1185">Reference proteome</keyword>
<gene>
    <name evidence="2" type="ORF">GIB67_001486</name>
</gene>
<dbReference type="Pfam" id="PF12776">
    <property type="entry name" value="Myb_DNA-bind_3"/>
    <property type="match status" value="1"/>
</dbReference>
<reference evidence="2 3" key="1">
    <citation type="journal article" date="2020" name="IScience">
        <title>Genome Sequencing of the Endangered Kingdonia uniflora (Circaeasteraceae, Ranunculales) Reveals Potential Mechanisms of Evolutionary Specialization.</title>
        <authorList>
            <person name="Sun Y."/>
            <person name="Deng T."/>
            <person name="Zhang A."/>
            <person name="Moore M.J."/>
            <person name="Landis J.B."/>
            <person name="Lin N."/>
            <person name="Zhang H."/>
            <person name="Zhang X."/>
            <person name="Huang J."/>
            <person name="Zhang X."/>
            <person name="Sun H."/>
            <person name="Wang H."/>
        </authorList>
    </citation>
    <scope>NUCLEOTIDE SEQUENCE [LARGE SCALE GENOMIC DNA]</scope>
    <source>
        <strain evidence="2">TB1705</strain>
        <tissue evidence="2">Leaf</tissue>
    </source>
</reference>
<sequence length="145" mass="16899">MVEDKLNNIQNFHLLKHKKLKNQWDYLKKQWQIWRGLINQTSRGYDPVSVTFNWPEEVRENIIAVNSEARKYKTTPLQHKDLLEKLFDSLFTTGDFAWSSGMESVPSSTQQSECVPLPDDMNVDDTQVPLAGVDYPWDGKNHSFL</sequence>
<evidence type="ECO:0000313" key="2">
    <source>
        <dbReference type="EMBL" id="KAF6156443.1"/>
    </source>
</evidence>
<accession>A0A7J7MNG6</accession>
<feature type="domain" description="Myb/SANT-like" evidence="1">
    <location>
        <begin position="5"/>
        <end position="58"/>
    </location>
</feature>
<dbReference type="AlphaFoldDB" id="A0A7J7MNG6"/>
<dbReference type="Proteomes" id="UP000541444">
    <property type="component" value="Unassembled WGS sequence"/>
</dbReference>